<dbReference type="GO" id="GO:0015627">
    <property type="term" value="C:type II protein secretion system complex"/>
    <property type="evidence" value="ECO:0007669"/>
    <property type="project" value="InterPro"/>
</dbReference>
<evidence type="ECO:0000256" key="2">
    <source>
        <dbReference type="ARBA" id="ARBA00022475"/>
    </source>
</evidence>
<evidence type="ECO:0000256" key="3">
    <source>
        <dbReference type="ARBA" id="ARBA00022481"/>
    </source>
</evidence>
<dbReference type="Proteomes" id="UP000198828">
    <property type="component" value="Unassembled WGS sequence"/>
</dbReference>
<evidence type="ECO:0000256" key="4">
    <source>
        <dbReference type="ARBA" id="ARBA00022519"/>
    </source>
</evidence>
<comment type="subcellular location">
    <subcellularLocation>
        <location evidence="1">Cell inner membrane</location>
        <topology evidence="1">Single-pass membrane protein</topology>
    </subcellularLocation>
</comment>
<evidence type="ECO:0000256" key="6">
    <source>
        <dbReference type="ARBA" id="ARBA00022989"/>
    </source>
</evidence>
<dbReference type="GO" id="GO:0015628">
    <property type="term" value="P:protein secretion by the type II secretion system"/>
    <property type="evidence" value="ECO:0007669"/>
    <property type="project" value="InterPro"/>
</dbReference>
<evidence type="ECO:0000313" key="11">
    <source>
        <dbReference type="Proteomes" id="UP000198828"/>
    </source>
</evidence>
<evidence type="ECO:0000256" key="1">
    <source>
        <dbReference type="ARBA" id="ARBA00004377"/>
    </source>
</evidence>
<dbReference type="EMBL" id="FNNG01000013">
    <property type="protein sequence ID" value="SDX55888.1"/>
    <property type="molecule type" value="Genomic_DNA"/>
</dbReference>
<dbReference type="OrthoDB" id="1707700at2"/>
<dbReference type="AlphaFoldDB" id="A0A1H3CPR0"/>
<dbReference type="SUPFAM" id="SSF54523">
    <property type="entry name" value="Pili subunits"/>
    <property type="match status" value="1"/>
</dbReference>
<name>A0A1H3CPR0_9FIRM</name>
<evidence type="ECO:0000259" key="9">
    <source>
        <dbReference type="Pfam" id="PF12019"/>
    </source>
</evidence>
<protein>
    <recommendedName>
        <fullName evidence="9">General secretion pathway GspH domain-containing protein</fullName>
    </recommendedName>
</protein>
<dbReference type="GO" id="GO:0005886">
    <property type="term" value="C:plasma membrane"/>
    <property type="evidence" value="ECO:0007669"/>
    <property type="project" value="UniProtKB-SubCell"/>
</dbReference>
<organism evidence="10 11">
    <name type="scientific">Tepidimicrobium xylanilyticum</name>
    <dbReference type="NCBI Taxonomy" id="1123352"/>
    <lineage>
        <taxon>Bacteria</taxon>
        <taxon>Bacillati</taxon>
        <taxon>Bacillota</taxon>
        <taxon>Tissierellia</taxon>
        <taxon>Tissierellales</taxon>
        <taxon>Tepidimicrobiaceae</taxon>
        <taxon>Tepidimicrobium</taxon>
    </lineage>
</organism>
<keyword evidence="5 8" id="KW-0812">Transmembrane</keyword>
<proteinExistence type="predicted"/>
<dbReference type="InterPro" id="IPR045584">
    <property type="entry name" value="Pilin-like"/>
</dbReference>
<keyword evidence="11" id="KW-1185">Reference proteome</keyword>
<dbReference type="InterPro" id="IPR022346">
    <property type="entry name" value="T2SS_GspH"/>
</dbReference>
<keyword evidence="7 8" id="KW-0472">Membrane</keyword>
<gene>
    <name evidence="10" type="ORF">SAMN05660923_02511</name>
</gene>
<keyword evidence="3" id="KW-0488">Methylation</keyword>
<feature type="domain" description="General secretion pathway GspH" evidence="9">
    <location>
        <begin position="45"/>
        <end position="139"/>
    </location>
</feature>
<keyword evidence="2" id="KW-1003">Cell membrane</keyword>
<reference evidence="10 11" key="1">
    <citation type="submission" date="2016-10" db="EMBL/GenBank/DDBJ databases">
        <authorList>
            <person name="de Groot N.N."/>
        </authorList>
    </citation>
    <scope>NUCLEOTIDE SEQUENCE [LARGE SCALE GENOMIC DNA]</scope>
    <source>
        <strain evidence="10 11">DSM 23310</strain>
    </source>
</reference>
<keyword evidence="6 8" id="KW-1133">Transmembrane helix</keyword>
<evidence type="ECO:0000313" key="10">
    <source>
        <dbReference type="EMBL" id="SDX55888.1"/>
    </source>
</evidence>
<dbReference type="RefSeq" id="WP_093754211.1">
    <property type="nucleotide sequence ID" value="NZ_BSYN01000009.1"/>
</dbReference>
<evidence type="ECO:0000256" key="8">
    <source>
        <dbReference type="SAM" id="Phobius"/>
    </source>
</evidence>
<evidence type="ECO:0000256" key="7">
    <source>
        <dbReference type="ARBA" id="ARBA00023136"/>
    </source>
</evidence>
<dbReference type="PIRSF" id="PIRSF021292">
    <property type="entry name" value="Competence_ComGD"/>
    <property type="match status" value="1"/>
</dbReference>
<accession>A0A1H3CPR0</accession>
<dbReference type="GO" id="GO:0030420">
    <property type="term" value="P:establishment of competence for transformation"/>
    <property type="evidence" value="ECO:0007669"/>
    <property type="project" value="InterPro"/>
</dbReference>
<sequence>MLKDNKGKSLIELILVIFILSMLFLIPAIKVNYLSYFRERKDIIELKKDINYARNRAIIESRLYGVELRSDNTYLIIKYDKLPETIKRKEFRSGVKIKKINIKDNKNEIVFNYSGAPKYAGTIYLENSNGEEIQITVTPATGKVNIYYD</sequence>
<evidence type="ECO:0000256" key="5">
    <source>
        <dbReference type="ARBA" id="ARBA00022692"/>
    </source>
</evidence>
<dbReference type="Pfam" id="PF12019">
    <property type="entry name" value="GspH"/>
    <property type="match status" value="1"/>
</dbReference>
<feature type="transmembrane region" description="Helical" evidence="8">
    <location>
        <begin position="13"/>
        <end position="33"/>
    </location>
</feature>
<keyword evidence="4" id="KW-0997">Cell inner membrane</keyword>
<dbReference type="InterPro" id="IPR016785">
    <property type="entry name" value="ComGD"/>
</dbReference>